<comment type="function">
    <text evidence="6">tRNA nucleus export receptor which facilitates tRNA translocation across the nuclear pore complex. Involved in pre-tRNA splicing, probably by affecting the interaction of pre-tRNA with splicing endonuclease.</text>
</comment>
<evidence type="ECO:0000256" key="4">
    <source>
        <dbReference type="ARBA" id="ARBA00022694"/>
    </source>
</evidence>
<name>A0A9P8EHV5_AURME</name>
<dbReference type="SUPFAM" id="SSF47616">
    <property type="entry name" value="GST C-terminal domain-like"/>
    <property type="match status" value="1"/>
</dbReference>
<dbReference type="InterPro" id="IPR004045">
    <property type="entry name" value="Glutathione_S-Trfase_N"/>
</dbReference>
<gene>
    <name evidence="9" type="ORF">KCU76_g7420</name>
</gene>
<comment type="similarity">
    <text evidence="2">Belongs to the importin beta family.</text>
</comment>
<dbReference type="InterPro" id="IPR016024">
    <property type="entry name" value="ARM-type_fold"/>
</dbReference>
<dbReference type="InterPro" id="IPR001494">
    <property type="entry name" value="Importin-beta_N"/>
</dbReference>
<comment type="subcellular location">
    <subcellularLocation>
        <location evidence="1">Nucleus</location>
    </subcellularLocation>
</comment>
<evidence type="ECO:0000256" key="6">
    <source>
        <dbReference type="ARBA" id="ARBA00025147"/>
    </source>
</evidence>
<dbReference type="InterPro" id="IPR011989">
    <property type="entry name" value="ARM-like"/>
</dbReference>
<comment type="caution">
    <text evidence="9">The sequence shown here is derived from an EMBL/GenBank/DDBJ whole genome shotgun (WGS) entry which is preliminary data.</text>
</comment>
<dbReference type="PANTHER" id="PTHR10997:SF7">
    <property type="entry name" value="IMPORTIN-11"/>
    <property type="match status" value="1"/>
</dbReference>
<dbReference type="Proteomes" id="UP000779574">
    <property type="component" value="Unassembled WGS sequence"/>
</dbReference>
<evidence type="ECO:0000259" key="8">
    <source>
        <dbReference type="PROSITE" id="PS50166"/>
    </source>
</evidence>
<dbReference type="GO" id="GO:0008033">
    <property type="term" value="P:tRNA processing"/>
    <property type="evidence" value="ECO:0007669"/>
    <property type="project" value="UniProtKB-KW"/>
</dbReference>
<dbReference type="Gene3D" id="3.40.30.10">
    <property type="entry name" value="Glutaredoxin"/>
    <property type="match status" value="1"/>
</dbReference>
<dbReference type="Pfam" id="PF13409">
    <property type="entry name" value="GST_N_2"/>
    <property type="match status" value="1"/>
</dbReference>
<dbReference type="Pfam" id="PF25758">
    <property type="entry name" value="TPR_IPO11"/>
    <property type="match status" value="1"/>
</dbReference>
<dbReference type="GO" id="GO:0005635">
    <property type="term" value="C:nuclear envelope"/>
    <property type="evidence" value="ECO:0007669"/>
    <property type="project" value="TreeGrafter"/>
</dbReference>
<dbReference type="GO" id="GO:0031267">
    <property type="term" value="F:small GTPase binding"/>
    <property type="evidence" value="ECO:0007669"/>
    <property type="project" value="InterPro"/>
</dbReference>
<accession>A0A9P8EHV5</accession>
<dbReference type="InterPro" id="IPR016639">
    <property type="entry name" value="GST_Omega/GSH"/>
</dbReference>
<dbReference type="Pfam" id="PF08389">
    <property type="entry name" value="Xpo1"/>
    <property type="match status" value="1"/>
</dbReference>
<dbReference type="SUPFAM" id="SSF48371">
    <property type="entry name" value="ARM repeat"/>
    <property type="match status" value="1"/>
</dbReference>
<evidence type="ECO:0000313" key="10">
    <source>
        <dbReference type="Proteomes" id="UP000779574"/>
    </source>
</evidence>
<dbReference type="Pfam" id="PF03810">
    <property type="entry name" value="IBN_N"/>
    <property type="match status" value="1"/>
</dbReference>
<evidence type="ECO:0000256" key="3">
    <source>
        <dbReference type="ARBA" id="ARBA00022448"/>
    </source>
</evidence>
<dbReference type="OrthoDB" id="361693at2759"/>
<proteinExistence type="inferred from homology"/>
<dbReference type="SFLD" id="SFLDS00019">
    <property type="entry name" value="Glutathione_Transferase_(cytos"/>
    <property type="match status" value="1"/>
</dbReference>
<dbReference type="Gene3D" id="1.25.10.10">
    <property type="entry name" value="Leucine-rich Repeat Variant"/>
    <property type="match status" value="1"/>
</dbReference>
<organism evidence="9 10">
    <name type="scientific">Aureobasidium melanogenum</name>
    <name type="common">Aureobasidium pullulans var. melanogenum</name>
    <dbReference type="NCBI Taxonomy" id="46634"/>
    <lineage>
        <taxon>Eukaryota</taxon>
        <taxon>Fungi</taxon>
        <taxon>Dikarya</taxon>
        <taxon>Ascomycota</taxon>
        <taxon>Pezizomycotina</taxon>
        <taxon>Dothideomycetes</taxon>
        <taxon>Dothideomycetidae</taxon>
        <taxon>Dothideales</taxon>
        <taxon>Saccotheciaceae</taxon>
        <taxon>Aureobasidium</taxon>
    </lineage>
</organism>
<feature type="region of interest" description="Disordered" evidence="7">
    <location>
        <begin position="1"/>
        <end position="20"/>
    </location>
</feature>
<dbReference type="InterPro" id="IPR047047">
    <property type="entry name" value="GST_Omega-like_C"/>
</dbReference>
<dbReference type="PROSITE" id="PS50166">
    <property type="entry name" value="IMPORTIN_B_NT"/>
    <property type="match status" value="1"/>
</dbReference>
<evidence type="ECO:0000256" key="1">
    <source>
        <dbReference type="ARBA" id="ARBA00004123"/>
    </source>
</evidence>
<dbReference type="CDD" id="cd03190">
    <property type="entry name" value="GST_C_Omega_like"/>
    <property type="match status" value="1"/>
</dbReference>
<evidence type="ECO:0000256" key="7">
    <source>
        <dbReference type="SAM" id="MobiDB-lite"/>
    </source>
</evidence>
<protein>
    <submittedName>
        <fullName evidence="9">ARM repeat-containing protein</fullName>
    </submittedName>
</protein>
<feature type="non-terminal residue" evidence="9">
    <location>
        <position position="1"/>
    </location>
</feature>
<keyword evidence="4" id="KW-0819">tRNA processing</keyword>
<evidence type="ECO:0000256" key="5">
    <source>
        <dbReference type="ARBA" id="ARBA00023242"/>
    </source>
</evidence>
<dbReference type="InterPro" id="IPR013598">
    <property type="entry name" value="Exportin-1/Importin-b-like"/>
</dbReference>
<dbReference type="GO" id="GO:0005829">
    <property type="term" value="C:cytosol"/>
    <property type="evidence" value="ECO:0007669"/>
    <property type="project" value="TreeGrafter"/>
</dbReference>
<dbReference type="Gene3D" id="1.20.1050.10">
    <property type="match status" value="1"/>
</dbReference>
<dbReference type="SFLD" id="SFLDG01148">
    <property type="entry name" value="Xi_(cytGST)"/>
    <property type="match status" value="1"/>
</dbReference>
<dbReference type="InterPro" id="IPR058669">
    <property type="entry name" value="TPR_IPO7/11-like"/>
</dbReference>
<dbReference type="InterPro" id="IPR036282">
    <property type="entry name" value="Glutathione-S-Trfase_C_sf"/>
</dbReference>
<keyword evidence="3" id="KW-0813">Transport</keyword>
<keyword evidence="5" id="KW-0539">Nucleus</keyword>
<dbReference type="InterPro" id="IPR040079">
    <property type="entry name" value="Glutathione_S-Trfase"/>
</dbReference>
<feature type="domain" description="Importin N-terminal" evidence="8">
    <location>
        <begin position="391"/>
        <end position="463"/>
    </location>
</feature>
<evidence type="ECO:0000256" key="2">
    <source>
        <dbReference type="ARBA" id="ARBA00007991"/>
    </source>
</evidence>
<evidence type="ECO:0000313" key="9">
    <source>
        <dbReference type="EMBL" id="KAG9691480.1"/>
    </source>
</evidence>
<dbReference type="InterPro" id="IPR036249">
    <property type="entry name" value="Thioredoxin-like_sf"/>
</dbReference>
<sequence length="1404" mass="158336">MATEIPKSVHAGPDDSWHGVIDKAPENPFQPEKGRYHMYVGLFCPFAHRANLVRHLKDLQDIIDVDIVKPYPKGNEKGWPGWQFPASNDEYPNATVDNLFGSKYLHEVYFKADKDYKGRYSVPLLWDKKTNTAVNNESAELLRWLQTAFNDLISPEKAKLTLYPEHLRQRIDKISEWMQSDLNTGVYKAGFAPDQETYNKNLPPVFGALNKLEKLLYDGKGPYVLGKEMTELDIRLYATLIRFDTVYVQHFKCNLGTIRHDYPVLNNWLKGMYWNHEEFRNTTDFKHIKENYTKSHYDVNPKAITPLGPWPHIEKGYQEDWSKLSPGSIDMPEVLEHEKTLEVISSSPINSTTMQNFAIEVPGEANPLNEHTLLNALRSAASSDPQQVQSGAKQLERWEKVPGYYKHLQSAFLDKSLPFQITYLAIIQLKNGIEKYWRKTAANAVSAEDKAVIRSRLLQGGIEEQDHRLALQNALVIAKVSRFEYPQDWPDVISTLIGALRQSKESHANPVHLPRTLLILLHIVKELSAARLQRSRVALQAATPEIVQVLGQIYLEKVQSWQEALSSGNGDQDTLQQTMQSSLLAIKTLRRLLVAGYEFPNRESDVHQFWQLASAQVGTFMNIISAQGASLPEELRVPLEKHLLQLSKLHLEMAKAHPAAFVLLPNSLDLVGSYWALIKQFGETYGTTLSPGPSNGDDGEQKPFQEKVALSGLKLVRACIKMVFNPAHSFKYKHPQDKIEKAEAIAAVKEQLLTNSFVTEVMEVVVTKFFVFRQGELQEWEDDPEEWEQSLEGESEGWEYSVRPCAEKLFLDLALNFRDLLTQPLLNVFYTVAAPDNEDVLFKDSVYTAIGLAAAVLQQHLDFDSFLSNTIVVEVQKQKPGFNILRRRIAILLGQWITVKVSAENRPLVYKIFQHLLDSSDSCNDQVVRITAGRQFKNIVDDWEFSPEQFLPYVQTTMSQLLSLIGEVDNMETKMALLNTISVLVERLEHHISPYAETIISILPNLWEQSGDVHPMKQAILTILSRLVTSMKAASVPFHHLVLPIIKGAVEPGSDTQVYLLDDALDLWANILIQTPAPASPELLQLAPYLFSIFELGSENLRTALDITSSYFLLAPSEMLSDEMRKPLMASLSNLVGYVKADASGTVNNLVELIIRSAERIGGESAISTIAGDLIESDFLRKQLRGLHGSWIAHCTTGPLAKEPPVDGIVETDYFSVLARLVMGSENTFLQAVQAAAPPIQLTDTTNQPTLHDSMKWLLEEWFSHFENIGDPSRRKLMCLALTKLLSTSQPFILGSLQSLMTLWTDMVTEIREDGGAVDSDTLVYDSPDQLRTTEADVIEAPEDERRRALTFADPVHNVRTTQWIKHYLQLAIQTAGGQEAFQNEWLVNVDKDVIAAFGALGIM</sequence>
<dbReference type="PANTHER" id="PTHR10997">
    <property type="entry name" value="IMPORTIN-7, 8, 11"/>
    <property type="match status" value="1"/>
</dbReference>
<dbReference type="EMBL" id="JAHFXF010000266">
    <property type="protein sequence ID" value="KAG9691480.1"/>
    <property type="molecule type" value="Genomic_DNA"/>
</dbReference>
<dbReference type="Pfam" id="PF13410">
    <property type="entry name" value="GST_C_2"/>
    <property type="match status" value="1"/>
</dbReference>
<dbReference type="SFLD" id="SFLDG01206">
    <property type="entry name" value="Xi.1"/>
    <property type="match status" value="1"/>
</dbReference>
<dbReference type="SUPFAM" id="SSF52833">
    <property type="entry name" value="Thioredoxin-like"/>
    <property type="match status" value="1"/>
</dbReference>
<dbReference type="GO" id="GO:0004364">
    <property type="term" value="F:glutathione transferase activity"/>
    <property type="evidence" value="ECO:0007669"/>
    <property type="project" value="InterPro"/>
</dbReference>
<reference evidence="9" key="2">
    <citation type="submission" date="2021-08" db="EMBL/GenBank/DDBJ databases">
        <authorList>
            <person name="Gostincar C."/>
            <person name="Sun X."/>
            <person name="Song Z."/>
            <person name="Gunde-Cimerman N."/>
        </authorList>
    </citation>
    <scope>NUCLEOTIDE SEQUENCE</scope>
    <source>
        <strain evidence="9">EXF-9911</strain>
    </source>
</reference>
<reference evidence="9" key="1">
    <citation type="journal article" date="2021" name="J Fungi (Basel)">
        <title>Virulence traits and population genomics of the black yeast Aureobasidium melanogenum.</title>
        <authorList>
            <person name="Cernosa A."/>
            <person name="Sun X."/>
            <person name="Gostincar C."/>
            <person name="Fang C."/>
            <person name="Gunde-Cimerman N."/>
            <person name="Song Z."/>
        </authorList>
    </citation>
    <scope>NUCLEOTIDE SEQUENCE</scope>
    <source>
        <strain evidence="9">EXF-9911</strain>
    </source>
</reference>
<dbReference type="FunFam" id="1.25.10.10:FF:000362">
    <property type="entry name" value="Importin 11, putative"/>
    <property type="match status" value="1"/>
</dbReference>
<dbReference type="SMART" id="SM00913">
    <property type="entry name" value="IBN_N"/>
    <property type="match status" value="1"/>
</dbReference>
<dbReference type="GO" id="GO:0006606">
    <property type="term" value="P:protein import into nucleus"/>
    <property type="evidence" value="ECO:0007669"/>
    <property type="project" value="TreeGrafter"/>
</dbReference>